<dbReference type="SUPFAM" id="SSF56436">
    <property type="entry name" value="C-type lectin-like"/>
    <property type="match status" value="1"/>
</dbReference>
<dbReference type="KEGG" id="nsl:BOX37_14400"/>
<dbReference type="OrthoDB" id="9768004at2"/>
<organism evidence="2 3">
    <name type="scientific">Nocardia mangyaensis</name>
    <dbReference type="NCBI Taxonomy" id="2213200"/>
    <lineage>
        <taxon>Bacteria</taxon>
        <taxon>Bacillati</taxon>
        <taxon>Actinomycetota</taxon>
        <taxon>Actinomycetes</taxon>
        <taxon>Mycobacteriales</taxon>
        <taxon>Nocardiaceae</taxon>
        <taxon>Nocardia</taxon>
    </lineage>
</organism>
<dbReference type="AlphaFoldDB" id="A0A1J0VSC8"/>
<feature type="domain" description="Sulfatase-modifying factor enzyme-like" evidence="1">
    <location>
        <begin position="28"/>
        <end position="306"/>
    </location>
</feature>
<dbReference type="Pfam" id="PF03781">
    <property type="entry name" value="FGE-sulfatase"/>
    <property type="match status" value="1"/>
</dbReference>
<accession>A0A1J0VSC8</accession>
<dbReference type="RefSeq" id="WP_071928126.1">
    <property type="nucleotide sequence ID" value="NZ_CP018082.1"/>
</dbReference>
<dbReference type="Proteomes" id="UP000183810">
    <property type="component" value="Chromosome"/>
</dbReference>
<protein>
    <submittedName>
        <fullName evidence="2">Serine/threonine protein phosphatase</fullName>
    </submittedName>
</protein>
<dbReference type="InterPro" id="IPR051043">
    <property type="entry name" value="Sulfatase_Mod_Factor_Kinase"/>
</dbReference>
<dbReference type="GO" id="GO:0120147">
    <property type="term" value="F:formylglycine-generating oxidase activity"/>
    <property type="evidence" value="ECO:0007669"/>
    <property type="project" value="TreeGrafter"/>
</dbReference>
<evidence type="ECO:0000313" key="3">
    <source>
        <dbReference type="Proteomes" id="UP000183810"/>
    </source>
</evidence>
<dbReference type="InterPro" id="IPR005532">
    <property type="entry name" value="SUMF_dom"/>
</dbReference>
<gene>
    <name evidence="2" type="ORF">BOX37_14400</name>
</gene>
<reference evidence="2" key="1">
    <citation type="submission" date="2016-11" db="EMBL/GenBank/DDBJ databases">
        <authorList>
            <person name="Jaros S."/>
            <person name="Januszkiewicz K."/>
            <person name="Wedrychowicz H."/>
        </authorList>
    </citation>
    <scope>NUCLEOTIDE SEQUENCE [LARGE SCALE GENOMIC DNA]</scope>
    <source>
        <strain evidence="2">Y48</strain>
    </source>
</reference>
<name>A0A1J0VSC8_9NOCA</name>
<evidence type="ECO:0000259" key="1">
    <source>
        <dbReference type="Pfam" id="PF03781"/>
    </source>
</evidence>
<sequence length="313" mass="33685">MPARAGAHPPETGAQIRGEPVAAGVADTAGMVALPGGEFSMGNAHGDGYRSDGEGPVRPVRLDPFHLDARAVDNARFAAFVAATGYRTEAERLGWSYVFAGFLPAAVRRRSQRPERTPWWCAVEGAVWDHPEGPGSGLDDRADHPVVHVSWNDARAYCDWAGKRLPTEAEWEYAARGGLVGARYPWGDELDAGGEYRCNIWRGSFPAKNTAADGYRGTAPVDAFAPNGFGLYNMTGNVWEWCADWWTTEHGAVPVANPAGPATGEARVIRGGSHMCHDSYCFRYRVAARSANTPDSSSAHTGFRCALSTFAVA</sequence>
<dbReference type="EMBL" id="CP018082">
    <property type="protein sequence ID" value="APE34941.1"/>
    <property type="molecule type" value="Genomic_DNA"/>
</dbReference>
<dbReference type="Gene3D" id="3.90.1580.10">
    <property type="entry name" value="paralog of FGE (formylglycine-generating enzyme)"/>
    <property type="match status" value="1"/>
</dbReference>
<proteinExistence type="predicted"/>
<dbReference type="InterPro" id="IPR042095">
    <property type="entry name" value="SUMF_sf"/>
</dbReference>
<dbReference type="PANTHER" id="PTHR23150">
    <property type="entry name" value="SULFATASE MODIFYING FACTOR 1, 2"/>
    <property type="match status" value="1"/>
</dbReference>
<dbReference type="PANTHER" id="PTHR23150:SF19">
    <property type="entry name" value="FORMYLGLYCINE-GENERATING ENZYME"/>
    <property type="match status" value="1"/>
</dbReference>
<keyword evidence="3" id="KW-1185">Reference proteome</keyword>
<dbReference type="InterPro" id="IPR016187">
    <property type="entry name" value="CTDL_fold"/>
</dbReference>
<evidence type="ECO:0000313" key="2">
    <source>
        <dbReference type="EMBL" id="APE34941.1"/>
    </source>
</evidence>